<proteinExistence type="inferred from homology"/>
<dbReference type="KEGG" id="spu:577941"/>
<dbReference type="EnsemblMetazoa" id="XM_003724034">
    <property type="protein sequence ID" value="XP_003724082"/>
    <property type="gene ID" value="LOC577941"/>
</dbReference>
<keyword evidence="4" id="KW-0769">Symport</keyword>
<keyword evidence="4" id="KW-0813">Transport</keyword>
<evidence type="ECO:0000256" key="4">
    <source>
        <dbReference type="ARBA" id="ARBA00022847"/>
    </source>
</evidence>
<reference evidence="11" key="1">
    <citation type="submission" date="2015-02" db="EMBL/GenBank/DDBJ databases">
        <title>Genome sequencing for Strongylocentrotus purpuratus.</title>
        <authorList>
            <person name="Murali S."/>
            <person name="Liu Y."/>
            <person name="Vee V."/>
            <person name="English A."/>
            <person name="Wang M."/>
            <person name="Skinner E."/>
            <person name="Han Y."/>
            <person name="Muzny D.M."/>
            <person name="Worley K.C."/>
            <person name="Gibbs R.A."/>
        </authorList>
    </citation>
    <scope>NUCLEOTIDE SEQUENCE</scope>
</reference>
<dbReference type="AlphaFoldDB" id="A0A7M7HNH0"/>
<feature type="chain" id="PRO_5036401441" description="Ileal sodium/bile acid cotransporter" evidence="9">
    <location>
        <begin position="26"/>
        <end position="471"/>
    </location>
</feature>
<dbReference type="InParanoid" id="A0A7M7HNH0"/>
<reference evidence="10" key="2">
    <citation type="submission" date="2021-01" db="UniProtKB">
        <authorList>
            <consortium name="EnsemblMetazoa"/>
        </authorList>
    </citation>
    <scope>IDENTIFICATION</scope>
</reference>
<dbReference type="RefSeq" id="XP_003724082.2">
    <property type="nucleotide sequence ID" value="XM_003724034.3"/>
</dbReference>
<sequence>MAVKSFGKHPIILLILASSWTFGAAVDVSVDFGNADFVIVEAFNEIELNVTVTCLARYGGDLTFVSADESVFTVRDNTSMIECFPGDNVTNVTYSLYLDGVALGVADMRTVFQNSSGEYLIDTYLVKVLRKPLFTPTALAAVLLVWICVSYVTMGSKIEPKLMWEHIKRPRAVLIGLLCQFLIMPPLSFAIAKAFQLDDAAAIGLILDGTCPGGWFSNVFTLLLDCDFNLSLTMTFSSTVLALGMMPLNLFIYTRFFLDHNKQLQAPYGQLAIQLAFLVVPVVIGLGLSHKFPKVKRIFDKMLRPMLAGLVVVALGVGIPTQYYVVLVSWKIWIASAVFPLIGGMLGFGIARLTCVDLKPAVTIAIETGVQNSLLAITVVTLYYDQPEIDLIGRVPALIGLLVVMEGGTLAIVKSIRDFYKKRTEVPHVELDEETEDVDKERTVSSTTVDPYILQERGNQQLDNSHDVPKL</sequence>
<evidence type="ECO:0000256" key="6">
    <source>
        <dbReference type="ARBA" id="ARBA00023136"/>
    </source>
</evidence>
<comment type="similarity">
    <text evidence="2">Belongs to the bile acid:sodium symporter (BASS) (TC 2.A.28) family.</text>
</comment>
<dbReference type="InterPro" id="IPR004710">
    <property type="entry name" value="Bilac:Na_transpt"/>
</dbReference>
<feature type="transmembrane region" description="Helical" evidence="8">
    <location>
        <begin position="395"/>
        <end position="413"/>
    </location>
</feature>
<feature type="transmembrane region" description="Helical" evidence="8">
    <location>
        <begin position="201"/>
        <end position="224"/>
    </location>
</feature>
<evidence type="ECO:0000256" key="2">
    <source>
        <dbReference type="ARBA" id="ARBA00006528"/>
    </source>
</evidence>
<keyword evidence="11" id="KW-1185">Reference proteome</keyword>
<evidence type="ECO:0000313" key="10">
    <source>
        <dbReference type="EnsemblMetazoa" id="XP_011683776"/>
    </source>
</evidence>
<dbReference type="InterPro" id="IPR002657">
    <property type="entry name" value="BilAc:Na_symport/Acr3"/>
</dbReference>
<evidence type="ECO:0000256" key="5">
    <source>
        <dbReference type="ARBA" id="ARBA00022989"/>
    </source>
</evidence>
<feature type="transmembrane region" description="Helical" evidence="8">
    <location>
        <begin position="307"/>
        <end position="326"/>
    </location>
</feature>
<keyword evidence="9" id="KW-0732">Signal</keyword>
<evidence type="ECO:0000256" key="8">
    <source>
        <dbReference type="SAM" id="Phobius"/>
    </source>
</evidence>
<keyword evidence="3 8" id="KW-0812">Transmembrane</keyword>
<keyword evidence="6 8" id="KW-0472">Membrane</keyword>
<evidence type="ECO:0000256" key="9">
    <source>
        <dbReference type="SAM" id="SignalP"/>
    </source>
</evidence>
<dbReference type="InterPro" id="IPR038770">
    <property type="entry name" value="Na+/solute_symporter_sf"/>
</dbReference>
<feature type="signal peptide" evidence="9">
    <location>
        <begin position="1"/>
        <end position="25"/>
    </location>
</feature>
<feature type="transmembrane region" description="Helical" evidence="8">
    <location>
        <begin position="362"/>
        <end position="383"/>
    </location>
</feature>
<dbReference type="Proteomes" id="UP000007110">
    <property type="component" value="Unassembled WGS sequence"/>
</dbReference>
<evidence type="ECO:0000256" key="7">
    <source>
        <dbReference type="SAM" id="MobiDB-lite"/>
    </source>
</evidence>
<feature type="transmembrane region" description="Helical" evidence="8">
    <location>
        <begin position="268"/>
        <end position="286"/>
    </location>
</feature>
<comment type="subcellular location">
    <subcellularLocation>
        <location evidence="1">Membrane</location>
        <topology evidence="1">Multi-pass membrane protein</topology>
    </subcellularLocation>
</comment>
<protein>
    <recommendedName>
        <fullName evidence="12">Ileal sodium/bile acid cotransporter</fullName>
    </recommendedName>
</protein>
<dbReference type="Pfam" id="PF01758">
    <property type="entry name" value="SBF"/>
    <property type="match status" value="1"/>
</dbReference>
<dbReference type="GO" id="GO:0015293">
    <property type="term" value="F:symporter activity"/>
    <property type="evidence" value="ECO:0007669"/>
    <property type="project" value="UniProtKB-KW"/>
</dbReference>
<dbReference type="Gene3D" id="1.20.1530.20">
    <property type="match status" value="1"/>
</dbReference>
<feature type="transmembrane region" description="Helical" evidence="8">
    <location>
        <begin position="173"/>
        <end position="195"/>
    </location>
</feature>
<evidence type="ECO:0008006" key="12">
    <source>
        <dbReference type="Google" id="ProtNLM"/>
    </source>
</evidence>
<dbReference type="GeneID" id="577941"/>
<dbReference type="GO" id="GO:0016020">
    <property type="term" value="C:membrane"/>
    <property type="evidence" value="ECO:0007669"/>
    <property type="project" value="UniProtKB-SubCell"/>
</dbReference>
<keyword evidence="5 8" id="KW-1133">Transmembrane helix</keyword>
<feature type="transmembrane region" description="Helical" evidence="8">
    <location>
        <begin position="236"/>
        <end position="256"/>
    </location>
</feature>
<feature type="region of interest" description="Disordered" evidence="7">
    <location>
        <begin position="432"/>
        <end position="471"/>
    </location>
</feature>
<dbReference type="PANTHER" id="PTHR10361">
    <property type="entry name" value="SODIUM-BILE ACID COTRANSPORTER"/>
    <property type="match status" value="1"/>
</dbReference>
<evidence type="ECO:0000313" key="11">
    <source>
        <dbReference type="Proteomes" id="UP000007110"/>
    </source>
</evidence>
<organism evidence="10 11">
    <name type="scientific">Strongylocentrotus purpuratus</name>
    <name type="common">Purple sea urchin</name>
    <dbReference type="NCBI Taxonomy" id="7668"/>
    <lineage>
        <taxon>Eukaryota</taxon>
        <taxon>Metazoa</taxon>
        <taxon>Echinodermata</taxon>
        <taxon>Eleutherozoa</taxon>
        <taxon>Echinozoa</taxon>
        <taxon>Echinoidea</taxon>
        <taxon>Euechinoidea</taxon>
        <taxon>Echinacea</taxon>
        <taxon>Camarodonta</taxon>
        <taxon>Echinidea</taxon>
        <taxon>Strongylocentrotidae</taxon>
        <taxon>Strongylocentrotus</taxon>
    </lineage>
</organism>
<accession>A0A7M7HNH0</accession>
<dbReference type="RefSeq" id="XP_011683776.2">
    <property type="nucleotide sequence ID" value="XM_011685474.2"/>
</dbReference>
<evidence type="ECO:0000256" key="1">
    <source>
        <dbReference type="ARBA" id="ARBA00004141"/>
    </source>
</evidence>
<evidence type="ECO:0000256" key="3">
    <source>
        <dbReference type="ARBA" id="ARBA00022692"/>
    </source>
</evidence>
<name>A0A7M7HNH0_STRPU</name>
<dbReference type="OMA" id="QPQANIR"/>
<feature type="transmembrane region" description="Helical" evidence="8">
    <location>
        <begin position="332"/>
        <end position="350"/>
    </location>
</feature>
<dbReference type="OrthoDB" id="203097at2759"/>
<feature type="transmembrane region" description="Helical" evidence="8">
    <location>
        <begin position="133"/>
        <end position="152"/>
    </location>
</feature>
<dbReference type="PANTHER" id="PTHR10361:SF65">
    <property type="entry name" value="ILEAL SODIUM_BILE ACID COTRANSPORTER"/>
    <property type="match status" value="1"/>
</dbReference>
<dbReference type="EnsemblMetazoa" id="XM_011685474">
    <property type="protein sequence ID" value="XP_011683776"/>
    <property type="gene ID" value="LOC577941"/>
</dbReference>